<keyword evidence="3" id="KW-1185">Reference proteome</keyword>
<keyword evidence="1" id="KW-1133">Transmembrane helix</keyword>
<gene>
    <name evidence="2" type="ORF">A6E15_08575</name>
</gene>
<organism evidence="2 3">
    <name type="scientific">Natrinema saccharevitans</name>
    <dbReference type="NCBI Taxonomy" id="301967"/>
    <lineage>
        <taxon>Archaea</taxon>
        <taxon>Methanobacteriati</taxon>
        <taxon>Methanobacteriota</taxon>
        <taxon>Stenosarchaea group</taxon>
        <taxon>Halobacteria</taxon>
        <taxon>Halobacteriales</taxon>
        <taxon>Natrialbaceae</taxon>
        <taxon>Natrinema</taxon>
    </lineage>
</organism>
<dbReference type="InterPro" id="IPR007404">
    <property type="entry name" value="YdjM-like"/>
</dbReference>
<keyword evidence="1" id="KW-0812">Transmembrane</keyword>
<feature type="transmembrane region" description="Helical" evidence="1">
    <location>
        <begin position="154"/>
        <end position="174"/>
    </location>
</feature>
<keyword evidence="2" id="KW-0378">Hydrolase</keyword>
<comment type="caution">
    <text evidence="2">The sequence shown here is derived from an EMBL/GenBank/DDBJ whole genome shotgun (WGS) entry which is preliminary data.</text>
</comment>
<dbReference type="GO" id="GO:0016787">
    <property type="term" value="F:hydrolase activity"/>
    <property type="evidence" value="ECO:0007669"/>
    <property type="project" value="UniProtKB-KW"/>
</dbReference>
<evidence type="ECO:0000313" key="3">
    <source>
        <dbReference type="Proteomes" id="UP000189370"/>
    </source>
</evidence>
<evidence type="ECO:0000313" key="2">
    <source>
        <dbReference type="EMBL" id="OLZ41039.1"/>
    </source>
</evidence>
<reference evidence="3" key="1">
    <citation type="submission" date="2016-04" db="EMBL/GenBank/DDBJ databases">
        <authorList>
            <person name="Chen S.-C."/>
            <person name="Lai M.-C."/>
        </authorList>
    </citation>
    <scope>NUCLEOTIDE SEQUENCE [LARGE SCALE GENOMIC DNA]</scope>
    <source>
        <strain evidence="3">AB14</strain>
    </source>
</reference>
<dbReference type="Pfam" id="PF04307">
    <property type="entry name" value="YdjM"/>
    <property type="match status" value="1"/>
</dbReference>
<dbReference type="EMBL" id="LWLN01000001">
    <property type="protein sequence ID" value="OLZ41039.1"/>
    <property type="molecule type" value="Genomic_DNA"/>
</dbReference>
<feature type="transmembrane region" description="Helical" evidence="1">
    <location>
        <begin position="57"/>
        <end position="75"/>
    </location>
</feature>
<proteinExistence type="predicted"/>
<feature type="transmembrane region" description="Helical" evidence="1">
    <location>
        <begin position="87"/>
        <end position="107"/>
    </location>
</feature>
<name>A0A1S8AWW7_9EURY</name>
<dbReference type="Proteomes" id="UP000189370">
    <property type="component" value="Unassembled WGS sequence"/>
</dbReference>
<protein>
    <submittedName>
        <fullName evidence="2">Hydrolase</fullName>
    </submittedName>
</protein>
<accession>A0A1S8AWW7</accession>
<dbReference type="RefSeq" id="WP_076145543.1">
    <property type="nucleotide sequence ID" value="NZ_LWLN01000001.1"/>
</dbReference>
<keyword evidence="1" id="KW-0472">Membrane</keyword>
<sequence>MWPWEHAIIGYLSYSLICHLVFRTAPGGPDAFAVVFASVLPDLIDKPLAWEFGVFEAGYAIGHSLFFAVPLSILVGTIARRVGRARIALAFPIGYLLHLPSDILYSYASERVLYVEIVLWPIAVVPGDSAGRGFLGAFELLFGRYVRTLLAGDVSTYVWIQFGLAGIAFLVWLYDGLPVLRDLYLGCRRIAHSLIGSDRSTRE</sequence>
<dbReference type="AlphaFoldDB" id="A0A1S8AWW7"/>
<evidence type="ECO:0000256" key="1">
    <source>
        <dbReference type="SAM" id="Phobius"/>
    </source>
</evidence>
<dbReference type="OrthoDB" id="206308at2157"/>